<evidence type="ECO:0000256" key="2">
    <source>
        <dbReference type="SAM" id="Coils"/>
    </source>
</evidence>
<feature type="compositionally biased region" description="Pro residues" evidence="3">
    <location>
        <begin position="253"/>
        <end position="280"/>
    </location>
</feature>
<dbReference type="EMBL" id="PPTX01000005">
    <property type="protein sequence ID" value="RDB80518.1"/>
    <property type="molecule type" value="Genomic_DNA"/>
</dbReference>
<keyword evidence="1" id="KW-0732">Signal</keyword>
<name>A0A369N341_EGGLN</name>
<dbReference type="InterPro" id="IPR057309">
    <property type="entry name" value="PcsB_CC"/>
</dbReference>
<dbReference type="RefSeq" id="WP_009608762.1">
    <property type="nucleotide sequence ID" value="NZ_AP025575.1"/>
</dbReference>
<reference evidence="8 9" key="1">
    <citation type="journal article" date="2018" name="Elife">
        <title>Discovery and characterization of a prevalent human gut bacterial enzyme sufficient for the inactivation of a family of plant toxins.</title>
        <authorList>
            <person name="Koppel N."/>
            <person name="Bisanz J.E."/>
            <person name="Pandelia M.E."/>
            <person name="Turnbaugh P.J."/>
            <person name="Balskus E.P."/>
        </authorList>
    </citation>
    <scope>NUCLEOTIDE SEQUENCE [LARGE SCALE GENOMIC DNA]</scope>
    <source>
        <strain evidence="7 10">16A</strain>
        <strain evidence="6 9">FAA1-1-60AUCSF</strain>
        <strain evidence="5 8">MR1 #12</strain>
    </source>
</reference>
<feature type="coiled-coil region" evidence="2">
    <location>
        <begin position="34"/>
        <end position="96"/>
    </location>
</feature>
<dbReference type="Pfam" id="PF24568">
    <property type="entry name" value="CC_PcsB"/>
    <property type="match status" value="1"/>
</dbReference>
<dbReference type="InterPro" id="IPR036908">
    <property type="entry name" value="RlpA-like_sf"/>
</dbReference>
<keyword evidence="2" id="KW-0175">Coiled coil</keyword>
<dbReference type="CDD" id="cd22191">
    <property type="entry name" value="DPBB_RlpA_EXP_N-like"/>
    <property type="match status" value="1"/>
</dbReference>
<feature type="coiled-coil region" evidence="2">
    <location>
        <begin position="152"/>
        <end position="225"/>
    </location>
</feature>
<evidence type="ECO:0000313" key="7">
    <source>
        <dbReference type="EMBL" id="RDC35523.1"/>
    </source>
</evidence>
<evidence type="ECO:0000313" key="9">
    <source>
        <dbReference type="Proteomes" id="UP000253857"/>
    </source>
</evidence>
<feature type="domain" description="Peptidoglycan hydrolase PcsB coiled-coil" evidence="4">
    <location>
        <begin position="95"/>
        <end position="163"/>
    </location>
</feature>
<dbReference type="Proteomes" id="UP000253915">
    <property type="component" value="Unassembled WGS sequence"/>
</dbReference>
<evidence type="ECO:0000256" key="3">
    <source>
        <dbReference type="SAM" id="MobiDB-lite"/>
    </source>
</evidence>
<feature type="region of interest" description="Disordered" evidence="3">
    <location>
        <begin position="245"/>
        <end position="308"/>
    </location>
</feature>
<feature type="compositionally biased region" description="Polar residues" evidence="3">
    <location>
        <begin position="298"/>
        <end position="308"/>
    </location>
</feature>
<dbReference type="Proteomes" id="UP000253857">
    <property type="component" value="Unassembled WGS sequence"/>
</dbReference>
<evidence type="ECO:0000313" key="8">
    <source>
        <dbReference type="Proteomes" id="UP000253752"/>
    </source>
</evidence>
<protein>
    <recommendedName>
        <fullName evidence="4">Peptidoglycan hydrolase PcsB coiled-coil domain-containing protein</fullName>
    </recommendedName>
</protein>
<comment type="caution">
    <text evidence="6">The sequence shown here is derived from an EMBL/GenBank/DDBJ whole genome shotgun (WGS) entry which is preliminary data.</text>
</comment>
<proteinExistence type="predicted"/>
<evidence type="ECO:0000313" key="6">
    <source>
        <dbReference type="EMBL" id="RDB83437.1"/>
    </source>
</evidence>
<dbReference type="Proteomes" id="UP000253752">
    <property type="component" value="Unassembled WGS sequence"/>
</dbReference>
<dbReference type="EMBL" id="PPUQ01000022">
    <property type="protein sequence ID" value="RDC35523.1"/>
    <property type="molecule type" value="Genomic_DNA"/>
</dbReference>
<dbReference type="Gene3D" id="2.40.40.10">
    <property type="entry name" value="RlpA-like domain"/>
    <property type="match status" value="1"/>
</dbReference>
<evidence type="ECO:0000256" key="1">
    <source>
        <dbReference type="ARBA" id="ARBA00022729"/>
    </source>
</evidence>
<evidence type="ECO:0000313" key="5">
    <source>
        <dbReference type="EMBL" id="RDB80518.1"/>
    </source>
</evidence>
<dbReference type="EMBL" id="PPTY01000024">
    <property type="protein sequence ID" value="RDB83437.1"/>
    <property type="molecule type" value="Genomic_DNA"/>
</dbReference>
<evidence type="ECO:0000313" key="10">
    <source>
        <dbReference type="Proteomes" id="UP000253915"/>
    </source>
</evidence>
<sequence>MRSARWSIPNAMLAGVLALALCSGGTVFGGGVFSRAWADEAEEAQKAVDDAQATLDDAEAHMESIAGDYDALKQDVEELQARVDEISAQAVDAQQAVIEGRAALGKTAVHEYLNGGASQSLVTMVLEARSFSDLIRNLTYLDSIMQFHADEVEAQKERSAKYEKLIDDLNFQKDEQEKKLEELEAKRAEAETVLSQASSKLSNAQSDQAARLEALRQKAEELAAADGATGPVIDENADTIGREDVVDSNTPVQPNPDPNPPAPAPEPSPDPDPAPSPAPDPGISWSTGIASAYGGSTDPYTPNPGTTANGSVCDDNSMGVAIPMSWPNFRSYFGRTVEISYNGQTVLATVNDCGGMGGGSRSLDLQPGVWKAFGFSSCLDWGLRTVNYRFL</sequence>
<dbReference type="Gene3D" id="6.10.250.3150">
    <property type="match status" value="1"/>
</dbReference>
<accession>A0A369N341</accession>
<gene>
    <name evidence="7" type="ORF">C1853_12750</name>
    <name evidence="6" type="ORF">C1871_11695</name>
    <name evidence="5" type="ORF">C1872_04740</name>
</gene>
<organism evidence="6 9">
    <name type="scientific">Eggerthella lenta</name>
    <name type="common">Eubacterium lentum</name>
    <dbReference type="NCBI Taxonomy" id="84112"/>
    <lineage>
        <taxon>Bacteria</taxon>
        <taxon>Bacillati</taxon>
        <taxon>Actinomycetota</taxon>
        <taxon>Coriobacteriia</taxon>
        <taxon>Eggerthellales</taxon>
        <taxon>Eggerthellaceae</taxon>
        <taxon>Eggerthella</taxon>
    </lineage>
</organism>
<dbReference type="SUPFAM" id="SSF50685">
    <property type="entry name" value="Barwin-like endoglucanases"/>
    <property type="match status" value="1"/>
</dbReference>
<dbReference type="AlphaFoldDB" id="A0A369N341"/>
<dbReference type="GeneID" id="69510176"/>
<evidence type="ECO:0000259" key="4">
    <source>
        <dbReference type="Pfam" id="PF24568"/>
    </source>
</evidence>